<dbReference type="GO" id="GO:0010043">
    <property type="term" value="P:response to zinc ion"/>
    <property type="evidence" value="ECO:0007669"/>
    <property type="project" value="TreeGrafter"/>
</dbReference>
<dbReference type="SUPFAM" id="SSF81345">
    <property type="entry name" value="ABC transporter involved in vitamin B12 uptake, BtuC"/>
    <property type="match status" value="1"/>
</dbReference>
<evidence type="ECO:0000313" key="15">
    <source>
        <dbReference type="EMBL" id="SIS50001.1"/>
    </source>
</evidence>
<evidence type="ECO:0000256" key="11">
    <source>
        <dbReference type="ARBA" id="ARBA00023136"/>
    </source>
</evidence>
<dbReference type="InterPro" id="IPR001626">
    <property type="entry name" value="ABC_TroCD"/>
</dbReference>
<keyword evidence="10" id="KW-0406">Ion transport</keyword>
<protein>
    <recommendedName>
        <fullName evidence="12">High-affinity zinc uptake system membrane protein ZnuB</fullName>
    </recommendedName>
</protein>
<dbReference type="GO" id="GO:0006829">
    <property type="term" value="P:zinc ion transport"/>
    <property type="evidence" value="ECO:0007669"/>
    <property type="project" value="UniProtKB-KW"/>
</dbReference>
<evidence type="ECO:0000256" key="8">
    <source>
        <dbReference type="ARBA" id="ARBA00022906"/>
    </source>
</evidence>
<dbReference type="Gene3D" id="1.10.3470.10">
    <property type="entry name" value="ABC transporter involved in vitamin B12 uptake, BtuC"/>
    <property type="match status" value="1"/>
</dbReference>
<evidence type="ECO:0000256" key="2">
    <source>
        <dbReference type="ARBA" id="ARBA00004651"/>
    </source>
</evidence>
<organism evidence="15 16">
    <name type="scientific">Alicyclobacillus vulcanalis</name>
    <dbReference type="NCBI Taxonomy" id="252246"/>
    <lineage>
        <taxon>Bacteria</taxon>
        <taxon>Bacillati</taxon>
        <taxon>Bacillota</taxon>
        <taxon>Bacilli</taxon>
        <taxon>Bacillales</taxon>
        <taxon>Alicyclobacillaceae</taxon>
        <taxon>Alicyclobacillus</taxon>
    </lineage>
</organism>
<feature type="transmembrane region" description="Helical" evidence="14">
    <location>
        <begin position="198"/>
        <end position="216"/>
    </location>
</feature>
<keyword evidence="6 13" id="KW-0812">Transmembrane</keyword>
<dbReference type="GO" id="GO:0055085">
    <property type="term" value="P:transmembrane transport"/>
    <property type="evidence" value="ECO:0007669"/>
    <property type="project" value="InterPro"/>
</dbReference>
<evidence type="ECO:0000256" key="12">
    <source>
        <dbReference type="ARBA" id="ARBA00040080"/>
    </source>
</evidence>
<dbReference type="RefSeq" id="WP_076343921.1">
    <property type="nucleotide sequence ID" value="NZ_FTOO01000001.1"/>
</dbReference>
<evidence type="ECO:0000256" key="14">
    <source>
        <dbReference type="SAM" id="Phobius"/>
    </source>
</evidence>
<keyword evidence="7" id="KW-0862">Zinc</keyword>
<comment type="similarity">
    <text evidence="3 13">Belongs to the ABC-3 integral membrane protein family.</text>
</comment>
<evidence type="ECO:0000256" key="10">
    <source>
        <dbReference type="ARBA" id="ARBA00023065"/>
    </source>
</evidence>
<dbReference type="EMBL" id="FTOO01000001">
    <property type="protein sequence ID" value="SIS50001.1"/>
    <property type="molecule type" value="Genomic_DNA"/>
</dbReference>
<evidence type="ECO:0000256" key="7">
    <source>
        <dbReference type="ARBA" id="ARBA00022833"/>
    </source>
</evidence>
<sequence>MNWGWIGEALASAPVQHALVAGCEIAFLSGLVGAFVILRGQSFAGHVLTDVGTTGGAGAYLIGMNGWFGLLSFGVVASVGIELLGGRTRGERDLATGVILSLALGFGALFLYLDAQLAHANASMAVLFGSLFTLDPSLVPWISAAAALCALALLAMWRPLALASVNPDLARVRGVPVRAMSIAFMVVLAVAVETDALVAGSLLATALIVGPAATAARFTKNTLVAGVVAGLLGALTVAASVFLSYDSYHWLPQHTSWPVSFFVAALVFLTYAASSALARVNGRPKVEVVIP</sequence>
<keyword evidence="9 14" id="KW-1133">Transmembrane helix</keyword>
<proteinExistence type="inferred from homology"/>
<feature type="transmembrane region" description="Helical" evidence="14">
    <location>
        <begin position="138"/>
        <end position="163"/>
    </location>
</feature>
<dbReference type="AlphaFoldDB" id="A0A1N7JL72"/>
<feature type="transmembrane region" description="Helical" evidence="14">
    <location>
        <begin position="175"/>
        <end position="192"/>
    </location>
</feature>
<dbReference type="PANTHER" id="PTHR30477">
    <property type="entry name" value="ABC-TRANSPORTER METAL-BINDING PROTEIN"/>
    <property type="match status" value="1"/>
</dbReference>
<keyword evidence="5" id="KW-1003">Cell membrane</keyword>
<dbReference type="Pfam" id="PF00950">
    <property type="entry name" value="ABC-3"/>
    <property type="match status" value="1"/>
</dbReference>
<evidence type="ECO:0000256" key="5">
    <source>
        <dbReference type="ARBA" id="ARBA00022475"/>
    </source>
</evidence>
<dbReference type="InterPro" id="IPR037294">
    <property type="entry name" value="ABC_BtuC-like"/>
</dbReference>
<feature type="transmembrane region" description="Helical" evidence="14">
    <location>
        <begin position="18"/>
        <end position="38"/>
    </location>
</feature>
<accession>A0A1N7JL72</accession>
<feature type="transmembrane region" description="Helical" evidence="14">
    <location>
        <begin position="58"/>
        <end position="81"/>
    </location>
</feature>
<evidence type="ECO:0000256" key="9">
    <source>
        <dbReference type="ARBA" id="ARBA00022989"/>
    </source>
</evidence>
<keyword evidence="16" id="KW-1185">Reference proteome</keyword>
<dbReference type="STRING" id="252246.SAMN05421799_10144"/>
<dbReference type="OrthoDB" id="9788905at2"/>
<dbReference type="Proteomes" id="UP000186156">
    <property type="component" value="Unassembled WGS sequence"/>
</dbReference>
<feature type="transmembrane region" description="Helical" evidence="14">
    <location>
        <begin position="257"/>
        <end position="278"/>
    </location>
</feature>
<comment type="function">
    <text evidence="1">Involved in the high-affinity zinc uptake transport system.</text>
</comment>
<dbReference type="PANTHER" id="PTHR30477:SF23">
    <property type="entry name" value="HIGH-AFFINITY ZINC UPTAKE SYSTEM MEMBRANE PROTEIN ZNUB"/>
    <property type="match status" value="1"/>
</dbReference>
<keyword evidence="8" id="KW-0864">Zinc transport</keyword>
<reference evidence="16" key="1">
    <citation type="submission" date="2017-01" db="EMBL/GenBank/DDBJ databases">
        <authorList>
            <person name="Varghese N."/>
            <person name="Submissions S."/>
        </authorList>
    </citation>
    <scope>NUCLEOTIDE SEQUENCE [LARGE SCALE GENOMIC DNA]</scope>
    <source>
        <strain evidence="16">DSM 16176</strain>
    </source>
</reference>
<dbReference type="GO" id="GO:0043190">
    <property type="term" value="C:ATP-binding cassette (ABC) transporter complex"/>
    <property type="evidence" value="ECO:0007669"/>
    <property type="project" value="InterPro"/>
</dbReference>
<evidence type="ECO:0000256" key="1">
    <source>
        <dbReference type="ARBA" id="ARBA00002313"/>
    </source>
</evidence>
<evidence type="ECO:0000256" key="3">
    <source>
        <dbReference type="ARBA" id="ARBA00008034"/>
    </source>
</evidence>
<evidence type="ECO:0000313" key="16">
    <source>
        <dbReference type="Proteomes" id="UP000186156"/>
    </source>
</evidence>
<keyword evidence="11 14" id="KW-0472">Membrane</keyword>
<keyword evidence="4 13" id="KW-0813">Transport</keyword>
<name>A0A1N7JL72_9BACL</name>
<gene>
    <name evidence="15" type="ORF">SAMN05421799_10144</name>
</gene>
<comment type="subcellular location">
    <subcellularLocation>
        <location evidence="2 13">Cell membrane</location>
        <topology evidence="2 13">Multi-pass membrane protein</topology>
    </subcellularLocation>
</comment>
<evidence type="ECO:0000256" key="13">
    <source>
        <dbReference type="RuleBase" id="RU003943"/>
    </source>
</evidence>
<evidence type="ECO:0000256" key="6">
    <source>
        <dbReference type="ARBA" id="ARBA00022692"/>
    </source>
</evidence>
<feature type="transmembrane region" description="Helical" evidence="14">
    <location>
        <begin position="223"/>
        <end position="245"/>
    </location>
</feature>
<feature type="transmembrane region" description="Helical" evidence="14">
    <location>
        <begin position="93"/>
        <end position="113"/>
    </location>
</feature>
<evidence type="ECO:0000256" key="4">
    <source>
        <dbReference type="ARBA" id="ARBA00022448"/>
    </source>
</evidence>